<dbReference type="CDD" id="cd06223">
    <property type="entry name" value="PRTases_typeI"/>
    <property type="match status" value="1"/>
</dbReference>
<evidence type="ECO:0000313" key="7">
    <source>
        <dbReference type="EMBL" id="ASZ74808.1"/>
    </source>
</evidence>
<dbReference type="InterPro" id="IPR000836">
    <property type="entry name" value="PRTase_dom"/>
</dbReference>
<dbReference type="GO" id="GO:0004749">
    <property type="term" value="F:ribose phosphate diphosphokinase activity"/>
    <property type="evidence" value="ECO:0007669"/>
    <property type="project" value="UniProtKB-EC"/>
</dbReference>
<dbReference type="GO" id="GO:0016301">
    <property type="term" value="F:kinase activity"/>
    <property type="evidence" value="ECO:0007669"/>
    <property type="project" value="UniProtKB-KW"/>
</dbReference>
<dbReference type="GO" id="GO:0002189">
    <property type="term" value="C:ribose phosphate diphosphokinase complex"/>
    <property type="evidence" value="ECO:0007669"/>
    <property type="project" value="TreeGrafter"/>
</dbReference>
<protein>
    <recommendedName>
        <fullName evidence="1">ribose-phosphate diphosphokinase</fullName>
        <ecNumber evidence="1">2.7.6.1</ecNumber>
    </recommendedName>
</protein>
<keyword evidence="3" id="KW-0547">Nucleotide-binding</keyword>
<dbReference type="Proteomes" id="UP000226037">
    <property type="component" value="Segment"/>
</dbReference>
<sequence length="297" mass="32477">MTVHLRIHTAQQGMIPKQYPESFQYPGGEWSLRNIPEIPSDQGAVTLIADMRGADPHDLVKAALWSDVADRANFWHAGRVDFAFVLMLPYLPAARADKGDTDRSPIGANVYSRLIRGLAADQIITIDPHSSYMPRQFRNLKVASPVTLVRRALESSAPQFDAVICPDKGAIDRADAVAIMMGVPVYTCDKQRDLETGKILGLKVPPLDPKKRYLVVDDICDGGGTFALLADKIGLPSKQLGLWVTHGIFSGRANELSKSYGWIGTTDSHPGHNRLGVATTIVPTFQAMYNVMNGANK</sequence>
<reference evidence="8" key="1">
    <citation type="submission" date="2017-08" db="EMBL/GenBank/DDBJ databases">
        <authorList>
            <person name="de Groot N.N."/>
        </authorList>
    </citation>
    <scope>NUCLEOTIDE SEQUENCE [LARGE SCALE GENOMIC DNA]</scope>
</reference>
<keyword evidence="5" id="KW-0067">ATP-binding</keyword>
<proteinExistence type="predicted"/>
<dbReference type="InterPro" id="IPR029057">
    <property type="entry name" value="PRTase-like"/>
</dbReference>
<evidence type="ECO:0000256" key="5">
    <source>
        <dbReference type="ARBA" id="ARBA00022840"/>
    </source>
</evidence>
<comment type="catalytic activity">
    <reaction evidence="6">
        <text>D-ribose 5-phosphate + ATP = 5-phospho-alpha-D-ribose 1-diphosphate + AMP + H(+)</text>
        <dbReference type="Rhea" id="RHEA:15609"/>
        <dbReference type="ChEBI" id="CHEBI:15378"/>
        <dbReference type="ChEBI" id="CHEBI:30616"/>
        <dbReference type="ChEBI" id="CHEBI:58017"/>
        <dbReference type="ChEBI" id="CHEBI:78346"/>
        <dbReference type="ChEBI" id="CHEBI:456215"/>
        <dbReference type="EC" id="2.7.6.1"/>
    </reaction>
</comment>
<keyword evidence="8" id="KW-1185">Reference proteome</keyword>
<dbReference type="PANTHER" id="PTHR10210">
    <property type="entry name" value="RIBOSE-PHOSPHATE DIPHOSPHOKINASE FAMILY MEMBER"/>
    <property type="match status" value="1"/>
</dbReference>
<organism evidence="7 8">
    <name type="scientific">Mycobacterium phage Phabba</name>
    <dbReference type="NCBI Taxonomy" id="2027899"/>
    <lineage>
        <taxon>Viruses</taxon>
        <taxon>Duplodnaviria</taxon>
        <taxon>Heunggongvirae</taxon>
        <taxon>Uroviricota</taxon>
        <taxon>Caudoviricetes</taxon>
        <taxon>Ceeclamvirinae</taxon>
        <taxon>Myrnavirus</taxon>
        <taxon>Myrnavirus phabba</taxon>
        <taxon>Myranavirus phabba</taxon>
    </lineage>
</organism>
<dbReference type="GO" id="GO:0006015">
    <property type="term" value="P:5-phosphoribose 1-diphosphate biosynthetic process"/>
    <property type="evidence" value="ECO:0007669"/>
    <property type="project" value="TreeGrafter"/>
</dbReference>
<name>A0A249XSW3_9CAUD</name>
<accession>A0A249XSW3</accession>
<dbReference type="GO" id="GO:0005524">
    <property type="term" value="F:ATP binding"/>
    <property type="evidence" value="ECO:0007669"/>
    <property type="project" value="UniProtKB-KW"/>
</dbReference>
<dbReference type="PANTHER" id="PTHR10210:SF32">
    <property type="entry name" value="RIBOSE-PHOSPHATE PYROPHOSPHOKINASE 2"/>
    <property type="match status" value="1"/>
</dbReference>
<keyword evidence="4" id="KW-0418">Kinase</keyword>
<evidence type="ECO:0000256" key="2">
    <source>
        <dbReference type="ARBA" id="ARBA00022679"/>
    </source>
</evidence>
<evidence type="ECO:0000313" key="8">
    <source>
        <dbReference type="Proteomes" id="UP000226037"/>
    </source>
</evidence>
<evidence type="ECO:0000256" key="6">
    <source>
        <dbReference type="ARBA" id="ARBA00049535"/>
    </source>
</evidence>
<dbReference type="Gene3D" id="3.40.50.2020">
    <property type="match status" value="2"/>
</dbReference>
<dbReference type="EC" id="2.7.6.1" evidence="1"/>
<dbReference type="GO" id="GO:0000287">
    <property type="term" value="F:magnesium ion binding"/>
    <property type="evidence" value="ECO:0007669"/>
    <property type="project" value="InterPro"/>
</dbReference>
<evidence type="ECO:0000256" key="3">
    <source>
        <dbReference type="ARBA" id="ARBA00022741"/>
    </source>
</evidence>
<evidence type="ECO:0000256" key="4">
    <source>
        <dbReference type="ARBA" id="ARBA00022777"/>
    </source>
</evidence>
<evidence type="ECO:0000256" key="1">
    <source>
        <dbReference type="ARBA" id="ARBA00013247"/>
    </source>
</evidence>
<dbReference type="GO" id="GO:0006164">
    <property type="term" value="P:purine nucleotide biosynthetic process"/>
    <property type="evidence" value="ECO:0007669"/>
    <property type="project" value="TreeGrafter"/>
</dbReference>
<dbReference type="InterPro" id="IPR005946">
    <property type="entry name" value="Rib-P_diPkinase"/>
</dbReference>
<dbReference type="SUPFAM" id="SSF53271">
    <property type="entry name" value="PRTase-like"/>
    <property type="match status" value="2"/>
</dbReference>
<dbReference type="EMBL" id="MF668280">
    <property type="protein sequence ID" value="ASZ74808.1"/>
    <property type="molecule type" value="Genomic_DNA"/>
</dbReference>
<keyword evidence="2 7" id="KW-0808">Transferase</keyword>
<gene>
    <name evidence="7" type="ORF">SEA_PHABBA_271</name>
</gene>